<evidence type="ECO:0000256" key="2">
    <source>
        <dbReference type="SAM" id="Phobius"/>
    </source>
</evidence>
<dbReference type="SUPFAM" id="SSF82866">
    <property type="entry name" value="Multidrug efflux transporter AcrB transmembrane domain"/>
    <property type="match status" value="2"/>
</dbReference>
<keyword evidence="2" id="KW-1133">Transmembrane helix</keyword>
<keyword evidence="4" id="KW-1185">Reference proteome</keyword>
<evidence type="ECO:0000313" key="3">
    <source>
        <dbReference type="EMBL" id="NIJ46577.1"/>
    </source>
</evidence>
<feature type="transmembrane region" description="Helical" evidence="2">
    <location>
        <begin position="781"/>
        <end position="800"/>
    </location>
</feature>
<sequence>MFYISTTLKKERSSKNVRNKDLFPVSQEFVEFSSFNNQIIKNRIEQISEVAMVDVSGLVAPEILVIPDLQKLYSLQISLDDLENYIQRGDISIKNLSIKDSQYQYNIRLGSQLKNIKDVENIYIKKENRVYQLKDIATVLEHPKKRKGLVLSNGKEAITMAVIKQHDAKMGVLKDKLNELLEQLRKDYKNIDFQVTRNQTQLLDYAVANLFQSLLWGISLSFLIMFLFLKNLKAPILISIVIPISMIICLLFFQVLHISINIISLSGLVLGIGLMIDNSIIVIDNITQYYEQNNSLTKSCVLGTNEVFRPLLSSALTTCAVFIPLVFIKGIAGALFYDQAMAISIGLFSSLLVSILLLPVLYYLLHKRNGHRKGKITIFLEKSNTIEYERVYEKGLRWVLRNQKTAWSIIVFLLISGIVLYNLLPKSQLPYLSQKETLLKIDWNEQVNVDENKNRVIEVLAILKKTIRENTALVGSQQFILDKEALARTSEVTLYLNFDNEEYLDNAKQKIEFFLNKKYPNAHYKYKEVTNIFSTIFSNLEAPLIVQLKNVGSVENQRNNQLKEVWYQVQQNLNTIQLKPILWQESILLIADREKMMTYNINENSIYNKLKSTFGEREVFTIKHNQEIVPVVLGEDIKTIQDILNETTVALSGGVQVCIKEFLRVHNIQELKNISGNIEGEYYPLDIEVPDNKVIPFKNKIKALIKHNQWYEVGFSGSFFSNQEMVKDLIIILLLSLVLLYFILASQFESFILPIIILFEVPIDLTGAFLLLYFFGMSINLMSLIGIVVMCGIIINDSILKIDTIIQLQKSGASVLRAISVAGKRRLKPILMTSLTTILALVPMLFSSGVGVELQAPLAVALIGGMILGTIVSLYFIPLCYYYLISLNMKSITKFKD</sequence>
<feature type="transmembrane region" description="Helical" evidence="2">
    <location>
        <begin position="236"/>
        <end position="256"/>
    </location>
</feature>
<dbReference type="SUPFAM" id="SSF82693">
    <property type="entry name" value="Multidrug efflux transporter AcrB pore domain, PN1, PN2, PC1 and PC2 subdomains"/>
    <property type="match status" value="1"/>
</dbReference>
<reference evidence="3 4" key="1">
    <citation type="submission" date="2020-03" db="EMBL/GenBank/DDBJ databases">
        <title>Genomic Encyclopedia of Type Strains, Phase IV (KMG-IV): sequencing the most valuable type-strain genomes for metagenomic binning, comparative biology and taxonomic classification.</title>
        <authorList>
            <person name="Goeker M."/>
        </authorList>
    </citation>
    <scope>NUCLEOTIDE SEQUENCE [LARGE SCALE GENOMIC DNA]</scope>
    <source>
        <strain evidence="3 4">DSM 101599</strain>
    </source>
</reference>
<feature type="transmembrane region" description="Helical" evidence="2">
    <location>
        <begin position="830"/>
        <end position="852"/>
    </location>
</feature>
<dbReference type="Pfam" id="PF00873">
    <property type="entry name" value="ACR_tran"/>
    <property type="match status" value="1"/>
</dbReference>
<dbReference type="Proteomes" id="UP000745859">
    <property type="component" value="Unassembled WGS sequence"/>
</dbReference>
<name>A0ABX0UHT8_9FLAO</name>
<feature type="transmembrane region" description="Helical" evidence="2">
    <location>
        <begin position="307"/>
        <end position="328"/>
    </location>
</feature>
<feature type="transmembrane region" description="Helical" evidence="2">
    <location>
        <begin position="858"/>
        <end position="884"/>
    </location>
</feature>
<evidence type="ECO:0000256" key="1">
    <source>
        <dbReference type="SAM" id="Coils"/>
    </source>
</evidence>
<dbReference type="SUPFAM" id="SSF82714">
    <property type="entry name" value="Multidrug efflux transporter AcrB TolC docking domain, DN and DC subdomains"/>
    <property type="match status" value="2"/>
</dbReference>
<feature type="transmembrane region" description="Helical" evidence="2">
    <location>
        <begin position="210"/>
        <end position="229"/>
    </location>
</feature>
<dbReference type="Gene3D" id="3.30.70.1440">
    <property type="entry name" value="Multidrug efflux transporter AcrB pore domain"/>
    <property type="match status" value="1"/>
</dbReference>
<evidence type="ECO:0000313" key="4">
    <source>
        <dbReference type="Proteomes" id="UP000745859"/>
    </source>
</evidence>
<dbReference type="Gene3D" id="3.30.70.1430">
    <property type="entry name" value="Multidrug efflux transporter AcrB pore domain"/>
    <property type="match status" value="1"/>
</dbReference>
<proteinExistence type="predicted"/>
<feature type="transmembrane region" description="Helical" evidence="2">
    <location>
        <begin position="725"/>
        <end position="744"/>
    </location>
</feature>
<dbReference type="PANTHER" id="PTHR32063">
    <property type="match status" value="1"/>
</dbReference>
<keyword evidence="1" id="KW-0175">Coiled coil</keyword>
<dbReference type="EMBL" id="JAASQL010000009">
    <property type="protein sequence ID" value="NIJ46577.1"/>
    <property type="molecule type" value="Genomic_DNA"/>
</dbReference>
<dbReference type="InterPro" id="IPR001036">
    <property type="entry name" value="Acrflvin-R"/>
</dbReference>
<accession>A0ABX0UHT8</accession>
<feature type="transmembrane region" description="Helical" evidence="2">
    <location>
        <begin position="406"/>
        <end position="424"/>
    </location>
</feature>
<feature type="transmembrane region" description="Helical" evidence="2">
    <location>
        <begin position="340"/>
        <end position="365"/>
    </location>
</feature>
<organism evidence="3 4">
    <name type="scientific">Wenyingzhuangia heitensis</name>
    <dbReference type="NCBI Taxonomy" id="1487859"/>
    <lineage>
        <taxon>Bacteria</taxon>
        <taxon>Pseudomonadati</taxon>
        <taxon>Bacteroidota</taxon>
        <taxon>Flavobacteriia</taxon>
        <taxon>Flavobacteriales</taxon>
        <taxon>Flavobacteriaceae</taxon>
        <taxon>Wenyingzhuangia</taxon>
    </lineage>
</organism>
<dbReference type="Gene3D" id="3.30.2090.10">
    <property type="entry name" value="Multidrug efflux transporter AcrB TolC docking domain, DN and DC subdomains"/>
    <property type="match status" value="2"/>
</dbReference>
<keyword evidence="2" id="KW-0812">Transmembrane</keyword>
<gene>
    <name evidence="3" type="ORF">FHR24_003067</name>
</gene>
<protein>
    <submittedName>
        <fullName evidence="3">Multidrug efflux pump subunit AcrB</fullName>
    </submittedName>
</protein>
<feature type="transmembrane region" description="Helical" evidence="2">
    <location>
        <begin position="262"/>
        <end position="286"/>
    </location>
</feature>
<dbReference type="Gene3D" id="1.20.1640.10">
    <property type="entry name" value="Multidrug efflux transporter AcrB transmembrane domain"/>
    <property type="match status" value="2"/>
</dbReference>
<dbReference type="PRINTS" id="PR00702">
    <property type="entry name" value="ACRIFLAVINRP"/>
</dbReference>
<dbReference type="InterPro" id="IPR027463">
    <property type="entry name" value="AcrB_DN_DC_subdom"/>
</dbReference>
<dbReference type="Gene3D" id="3.30.70.1320">
    <property type="entry name" value="Multidrug efflux transporter AcrB pore domain like"/>
    <property type="match status" value="1"/>
</dbReference>
<feature type="coiled-coil region" evidence="1">
    <location>
        <begin position="163"/>
        <end position="194"/>
    </location>
</feature>
<keyword evidence="2" id="KW-0472">Membrane</keyword>
<comment type="caution">
    <text evidence="3">The sequence shown here is derived from an EMBL/GenBank/DDBJ whole genome shotgun (WGS) entry which is preliminary data.</text>
</comment>
<dbReference type="PANTHER" id="PTHR32063:SF0">
    <property type="entry name" value="SWARMING MOTILITY PROTEIN SWRC"/>
    <property type="match status" value="1"/>
</dbReference>